<keyword evidence="2" id="KW-0472">Membrane</keyword>
<dbReference type="InterPro" id="IPR043129">
    <property type="entry name" value="ATPase_NBD"/>
</dbReference>
<accession>D2QZD3</accession>
<dbReference type="PANTHER" id="PTHR32432">
    <property type="entry name" value="CELL DIVISION PROTEIN FTSA-RELATED"/>
    <property type="match status" value="1"/>
</dbReference>
<dbReference type="KEGG" id="psl:Psta_3666"/>
<evidence type="ECO:0000313" key="4">
    <source>
        <dbReference type="Proteomes" id="UP000001887"/>
    </source>
</evidence>
<evidence type="ECO:0000256" key="1">
    <source>
        <dbReference type="SAM" id="MobiDB-lite"/>
    </source>
</evidence>
<feature type="transmembrane region" description="Helical" evidence="2">
    <location>
        <begin position="324"/>
        <end position="345"/>
    </location>
</feature>
<evidence type="ECO:0000313" key="3">
    <source>
        <dbReference type="EMBL" id="ADB18325.1"/>
    </source>
</evidence>
<keyword evidence="4" id="KW-1185">Reference proteome</keyword>
<proteinExistence type="predicted"/>
<dbReference type="eggNOG" id="COG4972">
    <property type="taxonomic scope" value="Bacteria"/>
</dbReference>
<evidence type="ECO:0000256" key="2">
    <source>
        <dbReference type="SAM" id="Phobius"/>
    </source>
</evidence>
<gene>
    <name evidence="3" type="ordered locus">Psta_3666</name>
</gene>
<keyword evidence="2" id="KW-0812">Transmembrane</keyword>
<dbReference type="PANTHER" id="PTHR32432:SF3">
    <property type="entry name" value="ETHANOLAMINE UTILIZATION PROTEIN EUTJ"/>
    <property type="match status" value="1"/>
</dbReference>
<keyword evidence="2" id="KW-1133">Transmembrane helix</keyword>
<feature type="compositionally biased region" description="Basic and acidic residues" evidence="1">
    <location>
        <begin position="492"/>
        <end position="505"/>
    </location>
</feature>
<dbReference type="InterPro" id="IPR050696">
    <property type="entry name" value="FtsA/MreB"/>
</dbReference>
<dbReference type="STRING" id="530564.Psta_3666"/>
<dbReference type="SUPFAM" id="SSF53067">
    <property type="entry name" value="Actin-like ATPase domain"/>
    <property type="match status" value="1"/>
</dbReference>
<feature type="region of interest" description="Disordered" evidence="1">
    <location>
        <begin position="491"/>
        <end position="529"/>
    </location>
</feature>
<dbReference type="EMBL" id="CP001848">
    <property type="protein sequence ID" value="ADB18325.1"/>
    <property type="molecule type" value="Genomic_DNA"/>
</dbReference>
<dbReference type="Proteomes" id="UP000001887">
    <property type="component" value="Chromosome"/>
</dbReference>
<dbReference type="OrthoDB" id="273477at2"/>
<feature type="compositionally biased region" description="Low complexity" evidence="1">
    <location>
        <begin position="506"/>
        <end position="529"/>
    </location>
</feature>
<reference evidence="3 4" key="1">
    <citation type="journal article" date="2009" name="Stand. Genomic Sci.">
        <title>Complete genome sequence of Pirellula staleyi type strain (ATCC 27377).</title>
        <authorList>
            <person name="Clum A."/>
            <person name="Tindall B.J."/>
            <person name="Sikorski J."/>
            <person name="Ivanova N."/>
            <person name="Mavrommatis K."/>
            <person name="Lucas S."/>
            <person name="Glavina del Rio T."/>
            <person name="Nolan M."/>
            <person name="Chen F."/>
            <person name="Tice H."/>
            <person name="Pitluck S."/>
            <person name="Cheng J.F."/>
            <person name="Chertkov O."/>
            <person name="Brettin T."/>
            <person name="Han C."/>
            <person name="Detter J.C."/>
            <person name="Kuske C."/>
            <person name="Bruce D."/>
            <person name="Goodwin L."/>
            <person name="Ovchinikova G."/>
            <person name="Pati A."/>
            <person name="Mikhailova N."/>
            <person name="Chen A."/>
            <person name="Palaniappan K."/>
            <person name="Land M."/>
            <person name="Hauser L."/>
            <person name="Chang Y.J."/>
            <person name="Jeffries C.D."/>
            <person name="Chain P."/>
            <person name="Rohde M."/>
            <person name="Goker M."/>
            <person name="Bristow J."/>
            <person name="Eisen J.A."/>
            <person name="Markowitz V."/>
            <person name="Hugenholtz P."/>
            <person name="Kyrpides N.C."/>
            <person name="Klenk H.P."/>
            <person name="Lapidus A."/>
        </authorList>
    </citation>
    <scope>NUCLEOTIDE SEQUENCE [LARGE SCALE GENOMIC DNA]</scope>
    <source>
        <strain evidence="4">ATCC 27377 / DSM 6068 / ICPB 4128</strain>
    </source>
</reference>
<dbReference type="AlphaFoldDB" id="D2QZD3"/>
<dbReference type="HOGENOM" id="CLU_507026_0_0_0"/>
<sequence>MSRLVAIEWDAKELRVLAGRKRARGVAIDRAWTISLLPADGATTVSDSEVATKLSELVQKEGLARSETLVAVGRSSIELRFLSTPPAPPEELADLVRFQALRQFTTLGDDWPLDYIELGKGTDGGTNVLAAAISPEILKQTQSVCQAAQLSLKRVALRPVAAANLLAKRHADERCRMLIDLLPSDADLSVLIGPQVIFPRTVRLPASLDPAIQSKSLVGEIRRTMIAAQNQLGGRRVDEVIIFGDGLHHAAVKGTLEKELSLEVQLLDPFSLVEVTSELKSMPEFPGTFAPLLGMLEGECSQTAETIDFLSPRKRPIPPNKRRVYVLAAAAILSLVASFAMFLYWELGNLDTKISSLSNELRRTKDDAIKLKKPREDVAQLEKFEVGDITWLDALDALSRKMPSSKEARVEELVATSIQPVGERPGGGQLIVQGLASETGVINRMEVQARSHGYNVSGSGAKYDAESPDLKWRFKEDFKIFPEQMEAIAAERAAEEKAKAEKQEKSQPAASTPVSAPAKPAAAAKGGVQ</sequence>
<organism evidence="3 4">
    <name type="scientific">Pirellula staleyi (strain ATCC 27377 / DSM 6068 / ICPB 4128)</name>
    <name type="common">Pirella staleyi</name>
    <dbReference type="NCBI Taxonomy" id="530564"/>
    <lineage>
        <taxon>Bacteria</taxon>
        <taxon>Pseudomonadati</taxon>
        <taxon>Planctomycetota</taxon>
        <taxon>Planctomycetia</taxon>
        <taxon>Pirellulales</taxon>
        <taxon>Pirellulaceae</taxon>
        <taxon>Pirellula</taxon>
    </lineage>
</organism>
<name>D2QZD3_PIRSD</name>
<protein>
    <submittedName>
        <fullName evidence="3">Fimbrial assembly family protein</fullName>
    </submittedName>
</protein>